<keyword evidence="1" id="KW-0732">Signal</keyword>
<feature type="non-terminal residue" evidence="2">
    <location>
        <position position="98"/>
    </location>
</feature>
<dbReference type="AlphaFoldDB" id="A0A061GSR0"/>
<evidence type="ECO:0000256" key="1">
    <source>
        <dbReference type="SAM" id="SignalP"/>
    </source>
</evidence>
<name>A0A061GSR0_THECC</name>
<gene>
    <name evidence="2" type="ORF">TCM_039738</name>
</gene>
<feature type="signal peptide" evidence="1">
    <location>
        <begin position="1"/>
        <end position="20"/>
    </location>
</feature>
<organism evidence="2 3">
    <name type="scientific">Theobroma cacao</name>
    <name type="common">Cacao</name>
    <name type="synonym">Cocoa</name>
    <dbReference type="NCBI Taxonomy" id="3641"/>
    <lineage>
        <taxon>Eukaryota</taxon>
        <taxon>Viridiplantae</taxon>
        <taxon>Streptophyta</taxon>
        <taxon>Embryophyta</taxon>
        <taxon>Tracheophyta</taxon>
        <taxon>Spermatophyta</taxon>
        <taxon>Magnoliopsida</taxon>
        <taxon>eudicotyledons</taxon>
        <taxon>Gunneridae</taxon>
        <taxon>Pentapetalae</taxon>
        <taxon>rosids</taxon>
        <taxon>malvids</taxon>
        <taxon>Malvales</taxon>
        <taxon>Malvaceae</taxon>
        <taxon>Byttnerioideae</taxon>
        <taxon>Theobroma</taxon>
    </lineage>
</organism>
<dbReference type="EMBL" id="CM001887">
    <property type="protein sequence ID" value="EOY32162.1"/>
    <property type="molecule type" value="Genomic_DNA"/>
</dbReference>
<evidence type="ECO:0000313" key="2">
    <source>
        <dbReference type="EMBL" id="EOY32162.1"/>
    </source>
</evidence>
<dbReference type="Gramene" id="EOY32162">
    <property type="protein sequence ID" value="EOY32162"/>
    <property type="gene ID" value="TCM_039738"/>
</dbReference>
<sequence>MLCRLKISCFAFQTLHFLCGSYLQLWSLRAMSSANDDSVPLPPMGTASMQPTSHFFSLGASEGETLSSKSKAEKNKGVWLRAKSWNRFTRDVKDWDCG</sequence>
<accession>A0A061GSR0</accession>
<reference evidence="2 3" key="1">
    <citation type="journal article" date="2013" name="Genome Biol.">
        <title>The genome sequence of the most widely cultivated cacao type and its use to identify candidate genes regulating pod color.</title>
        <authorList>
            <person name="Motamayor J.C."/>
            <person name="Mockaitis K."/>
            <person name="Schmutz J."/>
            <person name="Haiminen N."/>
            <person name="Iii D.L."/>
            <person name="Cornejo O."/>
            <person name="Findley S.D."/>
            <person name="Zheng P."/>
            <person name="Utro F."/>
            <person name="Royaert S."/>
            <person name="Saski C."/>
            <person name="Jenkins J."/>
            <person name="Podicheti R."/>
            <person name="Zhao M."/>
            <person name="Scheffler B.E."/>
            <person name="Stack J.C."/>
            <person name="Feltus F.A."/>
            <person name="Mustiga G.M."/>
            <person name="Amores F."/>
            <person name="Phillips W."/>
            <person name="Marelli J.P."/>
            <person name="May G.D."/>
            <person name="Shapiro H."/>
            <person name="Ma J."/>
            <person name="Bustamante C.D."/>
            <person name="Schnell R.J."/>
            <person name="Main D."/>
            <person name="Gilbert D."/>
            <person name="Parida L."/>
            <person name="Kuhn D.N."/>
        </authorList>
    </citation>
    <scope>NUCLEOTIDE SEQUENCE [LARGE SCALE GENOMIC DNA]</scope>
    <source>
        <strain evidence="3">cv. Matina 1-6</strain>
    </source>
</reference>
<dbReference type="HOGENOM" id="CLU_2431436_0_0_1"/>
<feature type="chain" id="PRO_5001599367" evidence="1">
    <location>
        <begin position="21"/>
        <end position="98"/>
    </location>
</feature>
<keyword evidence="3" id="KW-1185">Reference proteome</keyword>
<protein>
    <submittedName>
        <fullName evidence="2">Uncharacterized protein isoform 2</fullName>
    </submittedName>
</protein>
<evidence type="ECO:0000313" key="3">
    <source>
        <dbReference type="Proteomes" id="UP000026915"/>
    </source>
</evidence>
<proteinExistence type="predicted"/>
<dbReference type="Proteomes" id="UP000026915">
    <property type="component" value="Chromosome 9"/>
</dbReference>